<keyword evidence="6" id="KW-1185">Reference proteome</keyword>
<dbReference type="PIRSF" id="PIRSF017292">
    <property type="entry name" value="UCP017292_Znf_CHY"/>
    <property type="match status" value="1"/>
</dbReference>
<dbReference type="InterPro" id="IPR016694">
    <property type="entry name" value="UCP017292"/>
</dbReference>
<gene>
    <name evidence="5" type="ORF">B0H94_10918</name>
</gene>
<dbReference type="RefSeq" id="WP_106589071.1">
    <property type="nucleotide sequence ID" value="NZ_PYAV01000009.1"/>
</dbReference>
<dbReference type="OrthoDB" id="882119at2"/>
<comment type="caution">
    <text evidence="5">The sequence shown here is derived from an EMBL/GenBank/DDBJ whole genome shotgun (WGS) entry which is preliminary data.</text>
</comment>
<evidence type="ECO:0000313" key="5">
    <source>
        <dbReference type="EMBL" id="PSL43963.1"/>
    </source>
</evidence>
<dbReference type="GO" id="GO:0008270">
    <property type="term" value="F:zinc ion binding"/>
    <property type="evidence" value="ECO:0007669"/>
    <property type="project" value="UniProtKB-KW"/>
</dbReference>
<accession>A0A2P8HCK4</accession>
<dbReference type="EMBL" id="PYAV01000009">
    <property type="protein sequence ID" value="PSL43963.1"/>
    <property type="molecule type" value="Genomic_DNA"/>
</dbReference>
<proteinExistence type="predicted"/>
<feature type="domain" description="CHY-type" evidence="4">
    <location>
        <begin position="14"/>
        <end position="95"/>
    </location>
</feature>
<evidence type="ECO:0000256" key="3">
    <source>
        <dbReference type="ARBA" id="ARBA00022833"/>
    </source>
</evidence>
<evidence type="ECO:0000259" key="4">
    <source>
        <dbReference type="PROSITE" id="PS51266"/>
    </source>
</evidence>
<dbReference type="SUPFAM" id="SSF161219">
    <property type="entry name" value="CHY zinc finger-like"/>
    <property type="match status" value="1"/>
</dbReference>
<dbReference type="Proteomes" id="UP000242310">
    <property type="component" value="Unassembled WGS sequence"/>
</dbReference>
<sequence length="110" mass="12620">MKINVDHTPVYGLDLDEKSRCQHYHTAVDIISNACACCDSFYACARCHQAVMNRPFQPFPASRRKEGCVMCGNCGYKMTKEVYQTANDQCPECDHPFNPNCKQHAKWYFS</sequence>
<keyword evidence="3" id="KW-0862">Zinc</keyword>
<dbReference type="PROSITE" id="PS51266">
    <property type="entry name" value="ZF_CHY"/>
    <property type="match status" value="1"/>
</dbReference>
<dbReference type="InterPro" id="IPR037274">
    <property type="entry name" value="Znf_CHY_sf"/>
</dbReference>
<evidence type="ECO:0000256" key="1">
    <source>
        <dbReference type="ARBA" id="ARBA00022723"/>
    </source>
</evidence>
<evidence type="ECO:0000313" key="6">
    <source>
        <dbReference type="Proteomes" id="UP000242310"/>
    </source>
</evidence>
<reference evidence="5 6" key="1">
    <citation type="submission" date="2018-03" db="EMBL/GenBank/DDBJ databases">
        <title>Genomic Encyclopedia of Type Strains, Phase III (KMG-III): the genomes of soil and plant-associated and newly described type strains.</title>
        <authorList>
            <person name="Whitman W."/>
        </authorList>
    </citation>
    <scope>NUCLEOTIDE SEQUENCE [LARGE SCALE GENOMIC DNA]</scope>
    <source>
        <strain evidence="5 6">CGMCC 1.07653</strain>
    </source>
</reference>
<name>A0A2P8HCK4_9BACI</name>
<dbReference type="AlphaFoldDB" id="A0A2P8HCK4"/>
<dbReference type="InterPro" id="IPR008913">
    <property type="entry name" value="Znf_CHY"/>
</dbReference>
<evidence type="ECO:0000256" key="2">
    <source>
        <dbReference type="ARBA" id="ARBA00022771"/>
    </source>
</evidence>
<keyword evidence="2" id="KW-0863">Zinc-finger</keyword>
<keyword evidence="1" id="KW-0479">Metal-binding</keyword>
<protein>
    <submittedName>
        <fullName evidence="5">Putative CHY-type Zn-finger protein</fullName>
    </submittedName>
</protein>
<organism evidence="5 6">
    <name type="scientific">Salsuginibacillus halophilus</name>
    <dbReference type="NCBI Taxonomy" id="517424"/>
    <lineage>
        <taxon>Bacteria</taxon>
        <taxon>Bacillati</taxon>
        <taxon>Bacillota</taxon>
        <taxon>Bacilli</taxon>
        <taxon>Bacillales</taxon>
        <taxon>Bacillaceae</taxon>
        <taxon>Salsuginibacillus</taxon>
    </lineage>
</organism>